<keyword evidence="4" id="KW-0274">FAD</keyword>
<evidence type="ECO:0000256" key="7">
    <source>
        <dbReference type="ARBA" id="ARBA00023033"/>
    </source>
</evidence>
<dbReference type="EMBL" id="JBFXLT010000046">
    <property type="protein sequence ID" value="KAL2812637.1"/>
    <property type="molecule type" value="Genomic_DNA"/>
</dbReference>
<comment type="cofactor">
    <cofactor evidence="1">
        <name>FAD</name>
        <dbReference type="ChEBI" id="CHEBI:57692"/>
    </cofactor>
</comment>
<keyword evidence="3" id="KW-0285">Flavoprotein</keyword>
<evidence type="ECO:0000256" key="2">
    <source>
        <dbReference type="ARBA" id="ARBA00010139"/>
    </source>
</evidence>
<dbReference type="Pfam" id="PF07992">
    <property type="entry name" value="Pyr_redox_2"/>
    <property type="match status" value="1"/>
</dbReference>
<evidence type="ECO:0000256" key="3">
    <source>
        <dbReference type="ARBA" id="ARBA00022630"/>
    </source>
</evidence>
<comment type="caution">
    <text evidence="9">The sequence shown here is derived from an EMBL/GenBank/DDBJ whole genome shotgun (WGS) entry which is preliminary data.</text>
</comment>
<evidence type="ECO:0000256" key="1">
    <source>
        <dbReference type="ARBA" id="ARBA00001974"/>
    </source>
</evidence>
<dbReference type="Proteomes" id="UP001610334">
    <property type="component" value="Unassembled WGS sequence"/>
</dbReference>
<evidence type="ECO:0000313" key="10">
    <source>
        <dbReference type="Proteomes" id="UP001610334"/>
    </source>
</evidence>
<evidence type="ECO:0000259" key="8">
    <source>
        <dbReference type="Pfam" id="PF07992"/>
    </source>
</evidence>
<dbReference type="InterPro" id="IPR036188">
    <property type="entry name" value="FAD/NAD-bd_sf"/>
</dbReference>
<dbReference type="Gene3D" id="3.50.50.60">
    <property type="entry name" value="FAD/NAD(P)-binding domain"/>
    <property type="match status" value="2"/>
</dbReference>
<protein>
    <submittedName>
        <fullName evidence="9">Neopentalenolactone D synthase</fullName>
    </submittedName>
</protein>
<keyword evidence="6" id="KW-0560">Oxidoreductase</keyword>
<keyword evidence="5" id="KW-0521">NADP</keyword>
<evidence type="ECO:0000256" key="5">
    <source>
        <dbReference type="ARBA" id="ARBA00022857"/>
    </source>
</evidence>
<organism evidence="9 10">
    <name type="scientific">Aspergillus granulosus</name>
    <dbReference type="NCBI Taxonomy" id="176169"/>
    <lineage>
        <taxon>Eukaryota</taxon>
        <taxon>Fungi</taxon>
        <taxon>Dikarya</taxon>
        <taxon>Ascomycota</taxon>
        <taxon>Pezizomycotina</taxon>
        <taxon>Eurotiomycetes</taxon>
        <taxon>Eurotiomycetidae</taxon>
        <taxon>Eurotiales</taxon>
        <taxon>Aspergillaceae</taxon>
        <taxon>Aspergillus</taxon>
        <taxon>Aspergillus subgen. Nidulantes</taxon>
    </lineage>
</organism>
<evidence type="ECO:0000256" key="6">
    <source>
        <dbReference type="ARBA" id="ARBA00023002"/>
    </source>
</evidence>
<keyword evidence="10" id="KW-1185">Reference proteome</keyword>
<proteinExistence type="inferred from homology"/>
<dbReference type="SUPFAM" id="SSF51905">
    <property type="entry name" value="FAD/NAD(P)-binding domain"/>
    <property type="match status" value="2"/>
</dbReference>
<comment type="similarity">
    <text evidence="2">Belongs to the FAD-binding monooxygenase family.</text>
</comment>
<gene>
    <name evidence="9" type="ORF">BJX63DRAFT_396228</name>
</gene>
<evidence type="ECO:0000256" key="4">
    <source>
        <dbReference type="ARBA" id="ARBA00022827"/>
    </source>
</evidence>
<dbReference type="PANTHER" id="PTHR43098:SF4">
    <property type="entry name" value="BLR3857 PROTEIN"/>
    <property type="match status" value="1"/>
</dbReference>
<dbReference type="PANTHER" id="PTHR43098">
    <property type="entry name" value="L-ORNITHINE N(5)-MONOOXYGENASE-RELATED"/>
    <property type="match status" value="1"/>
</dbReference>
<reference evidence="9 10" key="1">
    <citation type="submission" date="2024-07" db="EMBL/GenBank/DDBJ databases">
        <title>Section-level genome sequencing and comparative genomics of Aspergillus sections Usti and Cavernicolus.</title>
        <authorList>
            <consortium name="Lawrence Berkeley National Laboratory"/>
            <person name="Nybo J.L."/>
            <person name="Vesth T.C."/>
            <person name="Theobald S."/>
            <person name="Frisvad J.C."/>
            <person name="Larsen T.O."/>
            <person name="Kjaerboelling I."/>
            <person name="Rothschild-Mancinelli K."/>
            <person name="Lyhne E.K."/>
            <person name="Kogle M.E."/>
            <person name="Barry K."/>
            <person name="Clum A."/>
            <person name="Na H."/>
            <person name="Ledsgaard L."/>
            <person name="Lin J."/>
            <person name="Lipzen A."/>
            <person name="Kuo A."/>
            <person name="Riley R."/>
            <person name="Mondo S."/>
            <person name="Labutti K."/>
            <person name="Haridas S."/>
            <person name="Pangalinan J."/>
            <person name="Salamov A.A."/>
            <person name="Simmons B.A."/>
            <person name="Magnuson J.K."/>
            <person name="Chen J."/>
            <person name="Drula E."/>
            <person name="Henrissat B."/>
            <person name="Wiebenga A."/>
            <person name="Lubbers R.J."/>
            <person name="Gomes A.C."/>
            <person name="Makela M.R."/>
            <person name="Stajich J."/>
            <person name="Grigoriev I.V."/>
            <person name="Mortensen U.H."/>
            <person name="De Vries R.P."/>
            <person name="Baker S.E."/>
            <person name="Andersen M.R."/>
        </authorList>
    </citation>
    <scope>NUCLEOTIDE SEQUENCE [LARGE SCALE GENOMIC DNA]</scope>
    <source>
        <strain evidence="9 10">CBS 588.65</strain>
    </source>
</reference>
<dbReference type="InterPro" id="IPR050775">
    <property type="entry name" value="FAD-binding_Monooxygenases"/>
</dbReference>
<accession>A0ABR4HCX6</accession>
<dbReference type="InterPro" id="IPR023753">
    <property type="entry name" value="FAD/NAD-binding_dom"/>
</dbReference>
<feature type="domain" description="FAD/NAD(P)-binding" evidence="8">
    <location>
        <begin position="71"/>
        <end position="280"/>
    </location>
</feature>
<name>A0ABR4HCX6_9EURO</name>
<keyword evidence="7" id="KW-0503">Monooxygenase</keyword>
<evidence type="ECO:0000313" key="9">
    <source>
        <dbReference type="EMBL" id="KAL2812637.1"/>
    </source>
</evidence>
<sequence length="605" mass="68428">MNGTSGAAALQPLPFDPAALRKKYDEERDKRLAYGRGINQYKYADGNLAGYLHDPWAGPDVEREPVDEDIDALVIGGGYGAQLVVIRLLEAGLKNIRMVEKAAGFGGTWYWNRYPGAQCDVESYIYMPLLEELNYIPTEKYAHADELLEHADRIARRWNMYEMMLFRTEVHTLEWEEERRLWIAKTNRGDKIRCQFVIPAAGPLHRPKLPGLPGITSFKGHSFHTARWDYNYTGGNNKGGLDKLKDKRVGIIGTGATAVQIVPYLAKSAKELYVFQRTPSSIDVRGNRPTDPKWAASLKPGWQQRRQDNFNLITVGGIADEDLVQDAWTDIGHKLLAGTRMGDKDDSIAVQKQLADYQKMEEIRARCDELVEGKAVAAALKPWYNQLCKRPCFHDQYLQSFNLANVHLVDTQGRGVDEITPDGIRANGEEFPLDCIIYATGFELATNFTHKARLEIYGRGGVSLSQRWKDGISSLHGWTTRDFPNCFWIMHNQATASFNWLYITATQARHIAYVIREARARGIRTIEPTEEAEKNWVDTIVKMAELQRPFFEACTPGYYNNEGTPDLAVARAATYGAGNIKFLELMQQWRDDGKLEGLDLQPVTA</sequence>